<evidence type="ECO:0000313" key="2">
    <source>
        <dbReference type="Proteomes" id="UP000828390"/>
    </source>
</evidence>
<comment type="caution">
    <text evidence="1">The sequence shown here is derived from an EMBL/GenBank/DDBJ whole genome shotgun (WGS) entry which is preliminary data.</text>
</comment>
<evidence type="ECO:0000313" key="1">
    <source>
        <dbReference type="EMBL" id="KAH3845861.1"/>
    </source>
</evidence>
<keyword evidence="2" id="KW-1185">Reference proteome</keyword>
<dbReference type="EMBL" id="JAIWYP010000003">
    <property type="protein sequence ID" value="KAH3845861.1"/>
    <property type="molecule type" value="Genomic_DNA"/>
</dbReference>
<sequence length="71" mass="7944">MKWLPLKTVHDAASSREEAAKIVFRIGSQNGSLVQTSGIFKDDPIHINGLSWYKDKLYAAFRIVPNDNGNI</sequence>
<reference evidence="1" key="2">
    <citation type="submission" date="2020-11" db="EMBL/GenBank/DDBJ databases">
        <authorList>
            <person name="McCartney M.A."/>
            <person name="Auch B."/>
            <person name="Kono T."/>
            <person name="Mallez S."/>
            <person name="Becker A."/>
            <person name="Gohl D.M."/>
            <person name="Silverstein K.A.T."/>
            <person name="Koren S."/>
            <person name="Bechman K.B."/>
            <person name="Herman A."/>
            <person name="Abrahante J.E."/>
            <person name="Garbe J."/>
        </authorList>
    </citation>
    <scope>NUCLEOTIDE SEQUENCE</scope>
    <source>
        <strain evidence="1">Duluth1</strain>
        <tissue evidence="1">Whole animal</tissue>
    </source>
</reference>
<dbReference type="AlphaFoldDB" id="A0A9D4KVN9"/>
<proteinExistence type="predicted"/>
<dbReference type="Proteomes" id="UP000828390">
    <property type="component" value="Unassembled WGS sequence"/>
</dbReference>
<accession>A0A9D4KVN9</accession>
<reference evidence="1" key="1">
    <citation type="journal article" date="2019" name="bioRxiv">
        <title>The Genome of the Zebra Mussel, Dreissena polymorpha: A Resource for Invasive Species Research.</title>
        <authorList>
            <person name="McCartney M.A."/>
            <person name="Auch B."/>
            <person name="Kono T."/>
            <person name="Mallez S."/>
            <person name="Zhang Y."/>
            <person name="Obille A."/>
            <person name="Becker A."/>
            <person name="Abrahante J.E."/>
            <person name="Garbe J."/>
            <person name="Badalamenti J.P."/>
            <person name="Herman A."/>
            <person name="Mangelson H."/>
            <person name="Liachko I."/>
            <person name="Sullivan S."/>
            <person name="Sone E.D."/>
            <person name="Koren S."/>
            <person name="Silverstein K.A.T."/>
            <person name="Beckman K.B."/>
            <person name="Gohl D.M."/>
        </authorList>
    </citation>
    <scope>NUCLEOTIDE SEQUENCE</scope>
    <source>
        <strain evidence="1">Duluth1</strain>
        <tissue evidence="1">Whole animal</tissue>
    </source>
</reference>
<name>A0A9D4KVN9_DREPO</name>
<gene>
    <name evidence="1" type="ORF">DPMN_088151</name>
</gene>
<protein>
    <submittedName>
        <fullName evidence="1">Uncharacterized protein</fullName>
    </submittedName>
</protein>
<organism evidence="1 2">
    <name type="scientific">Dreissena polymorpha</name>
    <name type="common">Zebra mussel</name>
    <name type="synonym">Mytilus polymorpha</name>
    <dbReference type="NCBI Taxonomy" id="45954"/>
    <lineage>
        <taxon>Eukaryota</taxon>
        <taxon>Metazoa</taxon>
        <taxon>Spiralia</taxon>
        <taxon>Lophotrochozoa</taxon>
        <taxon>Mollusca</taxon>
        <taxon>Bivalvia</taxon>
        <taxon>Autobranchia</taxon>
        <taxon>Heteroconchia</taxon>
        <taxon>Euheterodonta</taxon>
        <taxon>Imparidentia</taxon>
        <taxon>Neoheterodontei</taxon>
        <taxon>Myida</taxon>
        <taxon>Dreissenoidea</taxon>
        <taxon>Dreissenidae</taxon>
        <taxon>Dreissena</taxon>
    </lineage>
</organism>